<keyword evidence="5" id="KW-0325">Glycoprotein</keyword>
<name>A0A7R7ZKN1_ASPCH</name>
<evidence type="ECO:0000256" key="7">
    <source>
        <dbReference type="ARBA" id="ARBA00023157"/>
    </source>
</evidence>
<keyword evidence="5" id="KW-0472">Membrane</keyword>
<comment type="subcellular location">
    <subcellularLocation>
        <location evidence="1">Membrane</location>
        <topology evidence="1">Lipid-anchor</topology>
        <topology evidence="1">GPI-anchor</topology>
    </subcellularLocation>
    <subcellularLocation>
        <location evidence="2">Secreted</location>
    </subcellularLocation>
</comment>
<dbReference type="KEGG" id="ache:ACHE_20227A"/>
<sequence>MFASTPTPKPGSSLLSSRDTPSSADDTTLVTYESVTSVLVTQLMPSAEMFKTLVHDSASTLTLTSTSTICATCKTTDTATPTTLSTSTISLFSAYNPLTSSSPSQPFSPSSPSCPEIVPRCINTWLDSVPKCSSNSDVSCFCPKSSFTNHVIGCIQSWAGSEEEVSAGIGYFVGICAGYVSENPGIVTGVPGSVSIAPVTGTATGDVSATAVSYGTRTLTVPEVSFTTDAAASASGSQVQLVPGAPATTLSSSATSTTSSTTQTPWSPTWITSTTSDGSSSATPSSTHTGRASKVEVGRGLGVGVVGVVFAGLLF</sequence>
<comment type="similarity">
    <text evidence="3">Belongs to the RBT5 family.</text>
</comment>
<keyword evidence="7" id="KW-1015">Disulfide bond</keyword>
<keyword evidence="12" id="KW-1185">Reference proteome</keyword>
<feature type="domain" description="CFEM" evidence="10">
    <location>
        <begin position="112"/>
        <end position="177"/>
    </location>
</feature>
<reference evidence="11" key="2">
    <citation type="submission" date="2021-02" db="EMBL/GenBank/DDBJ databases">
        <title>Aspergillus chevalieri M1 genome sequence.</title>
        <authorList>
            <person name="Kadooka C."/>
            <person name="Mori K."/>
            <person name="Futagami T."/>
        </authorList>
    </citation>
    <scope>NUCLEOTIDE SEQUENCE</scope>
    <source>
        <strain evidence="11">M1</strain>
    </source>
</reference>
<keyword evidence="4" id="KW-0964">Secreted</keyword>
<evidence type="ECO:0000256" key="8">
    <source>
        <dbReference type="ARBA" id="ARBA00023288"/>
    </source>
</evidence>
<dbReference type="InterPro" id="IPR008427">
    <property type="entry name" value="Extracellular_membr_CFEM_dom"/>
</dbReference>
<feature type="region of interest" description="Disordered" evidence="9">
    <location>
        <begin position="1"/>
        <end position="27"/>
    </location>
</feature>
<dbReference type="Pfam" id="PF05730">
    <property type="entry name" value="CFEM"/>
    <property type="match status" value="1"/>
</dbReference>
<reference evidence="11" key="1">
    <citation type="submission" date="2021-01" db="EMBL/GenBank/DDBJ databases">
        <authorList>
            <consortium name="Aspergillus chevalieri M1 genome sequencing consortium"/>
            <person name="Kazuki M."/>
            <person name="Futagami T."/>
        </authorList>
    </citation>
    <scope>NUCLEOTIDE SEQUENCE</scope>
    <source>
        <strain evidence="11">M1</strain>
    </source>
</reference>
<evidence type="ECO:0000256" key="6">
    <source>
        <dbReference type="ARBA" id="ARBA00022729"/>
    </source>
</evidence>
<gene>
    <name evidence="11" type="ORF">ACHE_20227A</name>
</gene>
<evidence type="ECO:0000256" key="1">
    <source>
        <dbReference type="ARBA" id="ARBA00004589"/>
    </source>
</evidence>
<evidence type="ECO:0000259" key="10">
    <source>
        <dbReference type="Pfam" id="PF05730"/>
    </source>
</evidence>
<evidence type="ECO:0000256" key="5">
    <source>
        <dbReference type="ARBA" id="ARBA00022622"/>
    </source>
</evidence>
<keyword evidence="5" id="KW-0336">GPI-anchor</keyword>
<evidence type="ECO:0000256" key="9">
    <source>
        <dbReference type="SAM" id="MobiDB-lite"/>
    </source>
</evidence>
<feature type="compositionally biased region" description="Polar residues" evidence="9">
    <location>
        <begin position="18"/>
        <end position="27"/>
    </location>
</feature>
<dbReference type="Proteomes" id="UP000637239">
    <property type="component" value="Chromosome 2"/>
</dbReference>
<evidence type="ECO:0000313" key="12">
    <source>
        <dbReference type="Proteomes" id="UP000637239"/>
    </source>
</evidence>
<proteinExistence type="inferred from homology"/>
<dbReference type="RefSeq" id="XP_043133291.1">
    <property type="nucleotide sequence ID" value="XM_043284506.1"/>
</dbReference>
<feature type="region of interest" description="Disordered" evidence="9">
    <location>
        <begin position="247"/>
        <end position="293"/>
    </location>
</feature>
<evidence type="ECO:0000256" key="4">
    <source>
        <dbReference type="ARBA" id="ARBA00022525"/>
    </source>
</evidence>
<keyword evidence="8" id="KW-0449">Lipoprotein</keyword>
<protein>
    <recommendedName>
        <fullName evidence="10">CFEM domain-containing protein</fullName>
    </recommendedName>
</protein>
<organism evidence="11 12">
    <name type="scientific">Aspergillus chevalieri</name>
    <name type="common">Eurotium chevalieri</name>
    <dbReference type="NCBI Taxonomy" id="182096"/>
    <lineage>
        <taxon>Eukaryota</taxon>
        <taxon>Fungi</taxon>
        <taxon>Dikarya</taxon>
        <taxon>Ascomycota</taxon>
        <taxon>Pezizomycotina</taxon>
        <taxon>Eurotiomycetes</taxon>
        <taxon>Eurotiomycetidae</taxon>
        <taxon>Eurotiales</taxon>
        <taxon>Aspergillaceae</taxon>
        <taxon>Aspergillus</taxon>
        <taxon>Aspergillus subgen. Aspergillus</taxon>
    </lineage>
</organism>
<evidence type="ECO:0000256" key="3">
    <source>
        <dbReference type="ARBA" id="ARBA00010031"/>
    </source>
</evidence>
<dbReference type="GO" id="GO:0005576">
    <property type="term" value="C:extracellular region"/>
    <property type="evidence" value="ECO:0007669"/>
    <property type="project" value="UniProtKB-SubCell"/>
</dbReference>
<evidence type="ECO:0000256" key="2">
    <source>
        <dbReference type="ARBA" id="ARBA00004613"/>
    </source>
</evidence>
<dbReference type="GeneID" id="66979128"/>
<dbReference type="EMBL" id="AP024417">
    <property type="protein sequence ID" value="BCR84769.1"/>
    <property type="molecule type" value="Genomic_DNA"/>
</dbReference>
<feature type="compositionally biased region" description="Low complexity" evidence="9">
    <location>
        <begin position="247"/>
        <end position="289"/>
    </location>
</feature>
<dbReference type="AlphaFoldDB" id="A0A7R7ZKN1"/>
<keyword evidence="6" id="KW-0732">Signal</keyword>
<accession>A0A7R7ZKN1</accession>
<evidence type="ECO:0000313" key="11">
    <source>
        <dbReference type="EMBL" id="BCR84769.1"/>
    </source>
</evidence>
<dbReference type="GO" id="GO:0098552">
    <property type="term" value="C:side of membrane"/>
    <property type="evidence" value="ECO:0007669"/>
    <property type="project" value="UniProtKB-KW"/>
</dbReference>